<dbReference type="RefSeq" id="WP_189358397.1">
    <property type="nucleotide sequence ID" value="NZ_BMWZ01000001.1"/>
</dbReference>
<evidence type="ECO:0008006" key="8">
    <source>
        <dbReference type="Google" id="ProtNLM"/>
    </source>
</evidence>
<feature type="chain" id="PRO_5036950268" description="T9SS type A sorting domain-containing protein" evidence="2">
    <location>
        <begin position="18"/>
        <end position="832"/>
    </location>
</feature>
<dbReference type="NCBIfam" id="TIGR04183">
    <property type="entry name" value="Por_Secre_tail"/>
    <property type="match status" value="1"/>
</dbReference>
<dbReference type="Proteomes" id="UP000636004">
    <property type="component" value="Unassembled WGS sequence"/>
</dbReference>
<keyword evidence="1 2" id="KW-0732">Signal</keyword>
<name>A0A918V4J2_9FLAO</name>
<evidence type="ECO:0000313" key="7">
    <source>
        <dbReference type="Proteomes" id="UP000636004"/>
    </source>
</evidence>
<reference evidence="6" key="1">
    <citation type="journal article" date="2014" name="Int. J. Syst. Evol. Microbiol.">
        <title>Complete genome sequence of Corynebacterium casei LMG S-19264T (=DSM 44701T), isolated from a smear-ripened cheese.</title>
        <authorList>
            <consortium name="US DOE Joint Genome Institute (JGI-PGF)"/>
            <person name="Walter F."/>
            <person name="Albersmeier A."/>
            <person name="Kalinowski J."/>
            <person name="Ruckert C."/>
        </authorList>
    </citation>
    <scope>NUCLEOTIDE SEQUENCE</scope>
    <source>
        <strain evidence="6">KCTC 12710</strain>
    </source>
</reference>
<dbReference type="InterPro" id="IPR017853">
    <property type="entry name" value="GH"/>
</dbReference>
<evidence type="ECO:0000259" key="3">
    <source>
        <dbReference type="Pfam" id="PF18040"/>
    </source>
</evidence>
<evidence type="ECO:0000256" key="1">
    <source>
        <dbReference type="ARBA" id="ARBA00022729"/>
    </source>
</evidence>
<evidence type="ECO:0000256" key="2">
    <source>
        <dbReference type="SAM" id="SignalP"/>
    </source>
</evidence>
<comment type="caution">
    <text evidence="6">The sequence shown here is derived from an EMBL/GenBank/DDBJ whole genome shotgun (WGS) entry which is preliminary data.</text>
</comment>
<dbReference type="AlphaFoldDB" id="A0A918V4J2"/>
<feature type="domain" description="Beta-porphyranase A C-terminal" evidence="3">
    <location>
        <begin position="650"/>
        <end position="743"/>
    </location>
</feature>
<dbReference type="InterPro" id="IPR041224">
    <property type="entry name" value="BPA_C"/>
</dbReference>
<dbReference type="Gene3D" id="2.60.120.1200">
    <property type="match status" value="1"/>
</dbReference>
<protein>
    <recommendedName>
        <fullName evidence="8">T9SS type A sorting domain-containing protein</fullName>
    </recommendedName>
</protein>
<dbReference type="Pfam" id="PF18040">
    <property type="entry name" value="BPA_C"/>
    <property type="match status" value="1"/>
</dbReference>
<dbReference type="Pfam" id="PF18206">
    <property type="entry name" value="Porphyrn_cat_1"/>
    <property type="match status" value="1"/>
</dbReference>
<dbReference type="EMBL" id="BMWZ01000001">
    <property type="protein sequence ID" value="GGZ67950.1"/>
    <property type="molecule type" value="Genomic_DNA"/>
</dbReference>
<evidence type="ECO:0000259" key="4">
    <source>
        <dbReference type="Pfam" id="PF18206"/>
    </source>
</evidence>
<evidence type="ECO:0000313" key="6">
    <source>
        <dbReference type="EMBL" id="GGZ67950.1"/>
    </source>
</evidence>
<feature type="domain" description="Secretion system C-terminal sorting" evidence="5">
    <location>
        <begin position="767"/>
        <end position="826"/>
    </location>
</feature>
<feature type="domain" description="Porphyranase beta-sandwich" evidence="4">
    <location>
        <begin position="536"/>
        <end position="640"/>
    </location>
</feature>
<sequence>MNKISIFFFLISCIINAQSSVSWTNAPANLTFSPGQQIPMEITYSTPDLSYVCVWVREVDEFNSKVAEYGAFQTCPLNNTAPNSGVVNYNYTIPVNVPESSTLNPGHSYILIIYLLDNTPNTSANGSVDITVSSNVLNSKVTATLNARHTVEGFEQFDRSKFITIHANQTENGWNGSNFTPDLKDHFLNGYDVYMGRDTGGITWNLNQMPQEGTTGYASASEITRRGTNSRNSYALKTDLHPYEVRNNLVLAGQKHPFWTGEGQKQTGKGWYLANGTATGDYMGRYINAFHGGNGQPLPAFVEIINEPAYEHLGGPNDYEHSLQEVADFHNDVALAIKNHVPNIKVGGYTTAFPNFEKGDFQRWDNRWKLFMDVAGENMDFWSIHIYDFPSINGGKKLLRSGSNLEATFDMMEQYSQMKFNRVKPFVISEYGAQMHDYSKQQWSPYRDWLHLKAQNAQLMSFLDRPNTIASAINFVIVKAEWGYNDGIPYNHRLMRKENEPVSYSGRWVYTDMVKFYQLWQNVNGTRIDTFSDDLDIQVEGYVDGNKVYLILNNLKFSDVNVDLNLVETQGGRISTLNKKHLYLNGSNVPTLLEASLDINTASVTLNAESTMILEYTFNNAVVINESNTETKYYATSYLQPIEANQEVSFTVNGVTKNHYGEAVLRIGTGRPHGLSLKPIITCNGTEISVPENWRGDDQLERERFFGTLEIPVPFDLIQANNTITVKFSDTGGHISTTTLQVYNFSSDIRNPTLGEVEIDKDNSIVIYPNPSTGIINLKGPVNFQEILIYSITGKLIKVSKANAPIDISNLTNGIYFLKTNTGLSFKVLKIK</sequence>
<gene>
    <name evidence="6" type="ORF">GCM10007028_01080</name>
</gene>
<dbReference type="Gene3D" id="3.20.20.80">
    <property type="entry name" value="Glycosidases"/>
    <property type="match status" value="1"/>
</dbReference>
<evidence type="ECO:0000259" key="5">
    <source>
        <dbReference type="Pfam" id="PF18962"/>
    </source>
</evidence>
<dbReference type="CDD" id="cd21510">
    <property type="entry name" value="agarase_cat"/>
    <property type="match status" value="1"/>
</dbReference>
<accession>A0A918V4J2</accession>
<reference evidence="6" key="2">
    <citation type="submission" date="2020-09" db="EMBL/GenBank/DDBJ databases">
        <authorList>
            <person name="Sun Q."/>
            <person name="Kim S."/>
        </authorList>
    </citation>
    <scope>NUCLEOTIDE SEQUENCE</scope>
    <source>
        <strain evidence="6">KCTC 12710</strain>
    </source>
</reference>
<organism evidence="6 7">
    <name type="scientific">Algibacter mikhailovii</name>
    <dbReference type="NCBI Taxonomy" id="425498"/>
    <lineage>
        <taxon>Bacteria</taxon>
        <taxon>Pseudomonadati</taxon>
        <taxon>Bacteroidota</taxon>
        <taxon>Flavobacteriia</taxon>
        <taxon>Flavobacteriales</taxon>
        <taxon>Flavobacteriaceae</taxon>
        <taxon>Algibacter</taxon>
    </lineage>
</organism>
<dbReference type="InterPro" id="IPR040527">
    <property type="entry name" value="Beta-sand_Porphyrn"/>
</dbReference>
<dbReference type="InterPro" id="IPR026444">
    <property type="entry name" value="Secre_tail"/>
</dbReference>
<dbReference type="SUPFAM" id="SSF51445">
    <property type="entry name" value="(Trans)glycosidases"/>
    <property type="match status" value="1"/>
</dbReference>
<feature type="signal peptide" evidence="2">
    <location>
        <begin position="1"/>
        <end position="17"/>
    </location>
</feature>
<keyword evidence="7" id="KW-1185">Reference proteome</keyword>
<proteinExistence type="predicted"/>
<dbReference type="Pfam" id="PF18962">
    <property type="entry name" value="Por_Secre_tail"/>
    <property type="match status" value="1"/>
</dbReference>